<evidence type="ECO:0000313" key="6">
    <source>
        <dbReference type="Proteomes" id="UP000728185"/>
    </source>
</evidence>
<keyword evidence="3" id="KW-0547">Nucleotide-binding</keyword>
<evidence type="ECO:0000256" key="2">
    <source>
        <dbReference type="ARBA" id="ARBA00022679"/>
    </source>
</evidence>
<dbReference type="OrthoDB" id="775260at2759"/>
<dbReference type="Gene3D" id="1.10.20.140">
    <property type="match status" value="1"/>
</dbReference>
<dbReference type="GO" id="GO:0052381">
    <property type="term" value="F:tRNA dimethylallyltransferase activity"/>
    <property type="evidence" value="ECO:0007669"/>
    <property type="project" value="TreeGrafter"/>
</dbReference>
<reference evidence="5" key="1">
    <citation type="submission" date="2019-05" db="EMBL/GenBank/DDBJ databases">
        <title>Annotation for the trematode Fasciolopsis buski.</title>
        <authorList>
            <person name="Choi Y.-J."/>
        </authorList>
    </citation>
    <scope>NUCLEOTIDE SEQUENCE</scope>
    <source>
        <strain evidence="5">HT</strain>
        <tissue evidence="5">Whole worm</tissue>
    </source>
</reference>
<dbReference type="Gene3D" id="3.40.50.300">
    <property type="entry name" value="P-loop containing nucleotide triphosphate hydrolases"/>
    <property type="match status" value="1"/>
</dbReference>
<dbReference type="Pfam" id="PF01715">
    <property type="entry name" value="IPPT"/>
    <property type="match status" value="1"/>
</dbReference>
<feature type="non-terminal residue" evidence="5">
    <location>
        <position position="363"/>
    </location>
</feature>
<keyword evidence="6" id="KW-1185">Reference proteome</keyword>
<keyword evidence="4" id="KW-0067">ATP-binding</keyword>
<dbReference type="InterPro" id="IPR036236">
    <property type="entry name" value="Znf_C2H2_sf"/>
</dbReference>
<accession>A0A8E0VEY9</accession>
<dbReference type="InterPro" id="IPR027417">
    <property type="entry name" value="P-loop_NTPase"/>
</dbReference>
<dbReference type="PANTHER" id="PTHR11088">
    <property type="entry name" value="TRNA DIMETHYLALLYLTRANSFERASE"/>
    <property type="match status" value="1"/>
</dbReference>
<dbReference type="EMBL" id="LUCM01011393">
    <property type="protein sequence ID" value="KAA0184032.1"/>
    <property type="molecule type" value="Genomic_DNA"/>
</dbReference>
<sequence length="363" mass="40698">SSFSLPSDSAECYAHLKLINPSVAAQLHPNNVRKVRRALIEAIKQGQQFNEPADLNNPSFIGLSNRSCQPRFPGQTYIFWMDCDKDVLDGWLDRRVDGMVKAGLVDELDRFINSFLSSGTAQKSSATTESEKIERLFGDETRAVSDPFVRRGILQTIGFKEFADFLALPAVSAERTSAEGQHLLNSAIERVKISTRQYARRQVRWITNRFLRRPAAGGLPVYRIPVTDILRTDLVSVQADWDRLVLAPVARVVHDHLVRTGDALMMKNSDRSRLSELLTLCPADLAPLPEPFTCKTDNGVDSDSDSVGGPPYVCSACSGRVFSRLEDWQAHVKSRSHQKRVSKLRKRVLLQSWTSSNNDRCDL</sequence>
<gene>
    <name evidence="5" type="ORF">FBUS_07998</name>
</gene>
<dbReference type="PANTHER" id="PTHR11088:SF89">
    <property type="entry name" value="TRNA DIMETHYLALLYLTRANSFERASE"/>
    <property type="match status" value="1"/>
</dbReference>
<evidence type="ECO:0000256" key="1">
    <source>
        <dbReference type="ARBA" id="ARBA00005842"/>
    </source>
</evidence>
<dbReference type="SUPFAM" id="SSF57667">
    <property type="entry name" value="beta-beta-alpha zinc fingers"/>
    <property type="match status" value="1"/>
</dbReference>
<evidence type="ECO:0000256" key="3">
    <source>
        <dbReference type="ARBA" id="ARBA00022741"/>
    </source>
</evidence>
<comment type="caution">
    <text evidence="5">The sequence shown here is derived from an EMBL/GenBank/DDBJ whole genome shotgun (WGS) entry which is preliminary data.</text>
</comment>
<dbReference type="GO" id="GO:0006400">
    <property type="term" value="P:tRNA modification"/>
    <property type="evidence" value="ECO:0007669"/>
    <property type="project" value="TreeGrafter"/>
</dbReference>
<dbReference type="Gene3D" id="3.30.160.60">
    <property type="entry name" value="Classic Zinc Finger"/>
    <property type="match status" value="1"/>
</dbReference>
<organism evidence="5 6">
    <name type="scientific">Fasciolopsis buskii</name>
    <dbReference type="NCBI Taxonomy" id="27845"/>
    <lineage>
        <taxon>Eukaryota</taxon>
        <taxon>Metazoa</taxon>
        <taxon>Spiralia</taxon>
        <taxon>Lophotrochozoa</taxon>
        <taxon>Platyhelminthes</taxon>
        <taxon>Trematoda</taxon>
        <taxon>Digenea</taxon>
        <taxon>Plagiorchiida</taxon>
        <taxon>Echinostomata</taxon>
        <taxon>Echinostomatoidea</taxon>
        <taxon>Fasciolidae</taxon>
        <taxon>Fasciolopsis</taxon>
    </lineage>
</organism>
<name>A0A8E0VEY9_9TREM</name>
<proteinExistence type="inferred from homology"/>
<dbReference type="GO" id="GO:0005524">
    <property type="term" value="F:ATP binding"/>
    <property type="evidence" value="ECO:0007669"/>
    <property type="project" value="UniProtKB-KW"/>
</dbReference>
<dbReference type="AlphaFoldDB" id="A0A8E0VEY9"/>
<comment type="similarity">
    <text evidence="1">Belongs to the IPP transferase family.</text>
</comment>
<protein>
    <submittedName>
        <fullName evidence="5">tRNA dimethylallyltransferase</fullName>
    </submittedName>
</protein>
<dbReference type="InterPro" id="IPR039657">
    <property type="entry name" value="Dimethylallyltransferase"/>
</dbReference>
<dbReference type="GO" id="GO:0005739">
    <property type="term" value="C:mitochondrion"/>
    <property type="evidence" value="ECO:0007669"/>
    <property type="project" value="TreeGrafter"/>
</dbReference>
<evidence type="ECO:0000313" key="5">
    <source>
        <dbReference type="EMBL" id="KAA0184032.1"/>
    </source>
</evidence>
<evidence type="ECO:0000256" key="4">
    <source>
        <dbReference type="ARBA" id="ARBA00022840"/>
    </source>
</evidence>
<dbReference type="Proteomes" id="UP000728185">
    <property type="component" value="Unassembled WGS sequence"/>
</dbReference>
<keyword evidence="2" id="KW-0808">Transferase</keyword>